<protein>
    <submittedName>
        <fullName evidence="2">Uncharacterized protein</fullName>
    </submittedName>
</protein>
<keyword evidence="3" id="KW-1185">Reference proteome</keyword>
<evidence type="ECO:0000256" key="1">
    <source>
        <dbReference type="SAM" id="MobiDB-lite"/>
    </source>
</evidence>
<evidence type="ECO:0000313" key="2">
    <source>
        <dbReference type="EMBL" id="MCI09560.1"/>
    </source>
</evidence>
<feature type="region of interest" description="Disordered" evidence="1">
    <location>
        <begin position="1"/>
        <end position="31"/>
    </location>
</feature>
<feature type="non-terminal residue" evidence="2">
    <location>
        <position position="1"/>
    </location>
</feature>
<sequence>NRSNKSPYDDDKKSRYNNGNLKRSRHSDDNLMFGNTTMAALRQNDEVWSVMKDTTR</sequence>
<reference evidence="2 3" key="1">
    <citation type="journal article" date="2018" name="Front. Plant Sci.">
        <title>Red Clover (Trifolium pratense) and Zigzag Clover (T. medium) - A Picture of Genomic Similarities and Differences.</title>
        <authorList>
            <person name="Dluhosova J."/>
            <person name="Istvanek J."/>
            <person name="Nedelnik J."/>
            <person name="Repkova J."/>
        </authorList>
    </citation>
    <scope>NUCLEOTIDE SEQUENCE [LARGE SCALE GENOMIC DNA]</scope>
    <source>
        <strain evidence="3">cv. 10/8</strain>
        <tissue evidence="2">Leaf</tissue>
    </source>
</reference>
<name>A0A392PDM0_9FABA</name>
<organism evidence="2 3">
    <name type="scientific">Trifolium medium</name>
    <dbReference type="NCBI Taxonomy" id="97028"/>
    <lineage>
        <taxon>Eukaryota</taxon>
        <taxon>Viridiplantae</taxon>
        <taxon>Streptophyta</taxon>
        <taxon>Embryophyta</taxon>
        <taxon>Tracheophyta</taxon>
        <taxon>Spermatophyta</taxon>
        <taxon>Magnoliopsida</taxon>
        <taxon>eudicotyledons</taxon>
        <taxon>Gunneridae</taxon>
        <taxon>Pentapetalae</taxon>
        <taxon>rosids</taxon>
        <taxon>fabids</taxon>
        <taxon>Fabales</taxon>
        <taxon>Fabaceae</taxon>
        <taxon>Papilionoideae</taxon>
        <taxon>50 kb inversion clade</taxon>
        <taxon>NPAAA clade</taxon>
        <taxon>Hologalegina</taxon>
        <taxon>IRL clade</taxon>
        <taxon>Trifolieae</taxon>
        <taxon>Trifolium</taxon>
    </lineage>
</organism>
<evidence type="ECO:0000313" key="3">
    <source>
        <dbReference type="Proteomes" id="UP000265520"/>
    </source>
</evidence>
<dbReference type="EMBL" id="LXQA010073114">
    <property type="protein sequence ID" value="MCI09560.1"/>
    <property type="molecule type" value="Genomic_DNA"/>
</dbReference>
<proteinExistence type="predicted"/>
<dbReference type="AlphaFoldDB" id="A0A392PDM0"/>
<accession>A0A392PDM0</accession>
<dbReference type="Proteomes" id="UP000265520">
    <property type="component" value="Unassembled WGS sequence"/>
</dbReference>
<comment type="caution">
    <text evidence="2">The sequence shown here is derived from an EMBL/GenBank/DDBJ whole genome shotgun (WGS) entry which is preliminary data.</text>
</comment>